<keyword evidence="3" id="KW-1185">Reference proteome</keyword>
<evidence type="ECO:0000259" key="1">
    <source>
        <dbReference type="Pfam" id="PF14111"/>
    </source>
</evidence>
<dbReference type="EMBL" id="JANQDX010000003">
    <property type="protein sequence ID" value="KAL0926459.1"/>
    <property type="molecule type" value="Genomic_DNA"/>
</dbReference>
<dbReference type="Proteomes" id="UP001552299">
    <property type="component" value="Unassembled WGS sequence"/>
</dbReference>
<sequence>MAAIRSRDTGFLDGKLKSRSFKDALAGESPSSAFPLLKVSSHHGLPALLISGEELLSLAAPFEFALVEKFPGRRPPLDLIRKFFFNLKLCGAFSVIVLNPKNVLIKLVNDLNYCRVFFHRSYFISNCFMKLFKWTSHFDVNVESPIVPIWVSFPYSRPHLFSPRILHGLGSLFCRPLRIDNTTTNGTRPSVADILIELDVTKRYTSEVWIGFESMGYIQTIEMEEFSSYCFHCKTLGHSKDVCPILFSKLGVVPPCREEVFVDVSVNPDIVYGEVPQDDLGEHHDVNGAFENAVVVSQAVSPRLNEVGCISLLAFKFGNVVFQRDGGFVSPTVVSKEVACVNLIESEAVGVDAMVLSHGDEVVVAEMVGVLGQPACPDLPGVEVAPKSLDGAVSHLVGTAIGVSVSPVVVVSLYPENLIEVPIGLMSDNDLNACVASNVGATCITSSAWCGGCPSPPCGMDDDIGNEQLDSLQDVYGIDVYFFSSCLAWIAWDVLDGCFLDLAVRWDVVLVVALGGLYYFRLSA</sequence>
<dbReference type="InterPro" id="IPR040256">
    <property type="entry name" value="At4g02000-like"/>
</dbReference>
<dbReference type="PANTHER" id="PTHR31286">
    <property type="entry name" value="GLYCINE-RICH CELL WALL STRUCTURAL PROTEIN 1.8-LIKE"/>
    <property type="match status" value="1"/>
</dbReference>
<feature type="domain" description="DUF4283" evidence="1">
    <location>
        <begin position="62"/>
        <end position="140"/>
    </location>
</feature>
<gene>
    <name evidence="2" type="ORF">M5K25_002693</name>
</gene>
<dbReference type="PANTHER" id="PTHR31286:SF179">
    <property type="entry name" value="RNASE H TYPE-1 DOMAIN-CONTAINING PROTEIN"/>
    <property type="match status" value="1"/>
</dbReference>
<evidence type="ECO:0000313" key="3">
    <source>
        <dbReference type="Proteomes" id="UP001552299"/>
    </source>
</evidence>
<reference evidence="2 3" key="1">
    <citation type="journal article" date="2024" name="Plant Biotechnol. J.">
        <title>Dendrobium thyrsiflorum genome and its molecular insights into genes involved in important horticultural traits.</title>
        <authorList>
            <person name="Chen B."/>
            <person name="Wang J.Y."/>
            <person name="Zheng P.J."/>
            <person name="Li K.L."/>
            <person name="Liang Y.M."/>
            <person name="Chen X.F."/>
            <person name="Zhang C."/>
            <person name="Zhao X."/>
            <person name="He X."/>
            <person name="Zhang G.Q."/>
            <person name="Liu Z.J."/>
            <person name="Xu Q."/>
        </authorList>
    </citation>
    <scope>NUCLEOTIDE SEQUENCE [LARGE SCALE GENOMIC DNA]</scope>
    <source>
        <strain evidence="2">GZMU011</strain>
    </source>
</reference>
<proteinExistence type="predicted"/>
<name>A0ABD0VNC0_DENTH</name>
<protein>
    <recommendedName>
        <fullName evidence="1">DUF4283 domain-containing protein</fullName>
    </recommendedName>
</protein>
<accession>A0ABD0VNC0</accession>
<organism evidence="2 3">
    <name type="scientific">Dendrobium thyrsiflorum</name>
    <name type="common">Pinecone-like raceme dendrobium</name>
    <name type="synonym">Orchid</name>
    <dbReference type="NCBI Taxonomy" id="117978"/>
    <lineage>
        <taxon>Eukaryota</taxon>
        <taxon>Viridiplantae</taxon>
        <taxon>Streptophyta</taxon>
        <taxon>Embryophyta</taxon>
        <taxon>Tracheophyta</taxon>
        <taxon>Spermatophyta</taxon>
        <taxon>Magnoliopsida</taxon>
        <taxon>Liliopsida</taxon>
        <taxon>Asparagales</taxon>
        <taxon>Orchidaceae</taxon>
        <taxon>Epidendroideae</taxon>
        <taxon>Malaxideae</taxon>
        <taxon>Dendrobiinae</taxon>
        <taxon>Dendrobium</taxon>
    </lineage>
</organism>
<dbReference type="AlphaFoldDB" id="A0ABD0VNC0"/>
<dbReference type="InterPro" id="IPR025558">
    <property type="entry name" value="DUF4283"/>
</dbReference>
<evidence type="ECO:0000313" key="2">
    <source>
        <dbReference type="EMBL" id="KAL0926459.1"/>
    </source>
</evidence>
<dbReference type="Pfam" id="PF14111">
    <property type="entry name" value="DUF4283"/>
    <property type="match status" value="1"/>
</dbReference>
<comment type="caution">
    <text evidence="2">The sequence shown here is derived from an EMBL/GenBank/DDBJ whole genome shotgun (WGS) entry which is preliminary data.</text>
</comment>